<protein>
    <submittedName>
        <fullName evidence="2">Uncharacterized protein</fullName>
    </submittedName>
</protein>
<dbReference type="RefSeq" id="WP_012993548.1">
    <property type="nucleotide sequence ID" value="NZ_NBZD01000001.1"/>
</dbReference>
<sequence length="442" mass="49921">MRKKDIIIVVIVICVLGSLLLYFFKQNANVPLVKLTPPIISGSLPGRTADIDTSKANNNQFVQEFIKAVDAGKVSSDFYAALPAYENTKPSQLELQQYIQIFTDNFARRIRSFTPMTRLERSVYQSQIARSKKYARLARTAKYYWLELDESARNSFKRFPMIIPTNSNGQATFSQEWIADSYRIYSYTKLYFSAIKDKSTASLESILSDPGDDKDLISSKVKQVLAFYGAQQTGSVHLNDNYTLSALRGDLVEVEQTVPASLLYSEELTEGASSRKTVNRYVQAHLTKEGKYKIFDIIPTKETALTFTILRQNVPVAALDQPIDNFTILRMFGPWSEAFFYPVKINGNEGEIYLKFKDLQIKIAGKYDRASHNFSGHISGISVKAAAFTTAQNIGIGADRADIVKRFPFIVRNDYKLSFPEGNITFLFDSYDKVKEIILAKG</sequence>
<feature type="transmembrane region" description="Helical" evidence="1">
    <location>
        <begin position="7"/>
        <end position="24"/>
    </location>
</feature>
<evidence type="ECO:0000256" key="1">
    <source>
        <dbReference type="SAM" id="Phobius"/>
    </source>
</evidence>
<organism evidence="2 3">
    <name type="scientific">Mageeibacillus indolicus</name>
    <dbReference type="NCBI Taxonomy" id="884684"/>
    <lineage>
        <taxon>Bacteria</taxon>
        <taxon>Bacillati</taxon>
        <taxon>Bacillota</taxon>
        <taxon>Clostridia</taxon>
        <taxon>Eubacteriales</taxon>
        <taxon>Oscillospiraceae</taxon>
        <taxon>Mageeibacillus</taxon>
    </lineage>
</organism>
<name>A0A2J8B456_9FIRM</name>
<dbReference type="AlphaFoldDB" id="A0A2J8B456"/>
<dbReference type="EMBL" id="NBZD01000001">
    <property type="protein sequence ID" value="PNH19559.1"/>
    <property type="molecule type" value="Genomic_DNA"/>
</dbReference>
<keyword evidence="1" id="KW-1133">Transmembrane helix</keyword>
<keyword evidence="1" id="KW-0472">Membrane</keyword>
<dbReference type="Proteomes" id="UP000236394">
    <property type="component" value="Unassembled WGS sequence"/>
</dbReference>
<reference evidence="3" key="1">
    <citation type="submission" date="2017-04" db="EMBL/GenBank/DDBJ databases">
        <authorList>
            <person name="Bumgarner R.E."/>
            <person name="Fredricks D.N."/>
            <person name="Srinivasan S."/>
        </authorList>
    </citation>
    <scope>NUCLEOTIDE SEQUENCE [LARGE SCALE GENOMIC DNA]</scope>
    <source>
        <strain evidence="3">KA00405</strain>
    </source>
</reference>
<accession>A0A2J8B456</accession>
<proteinExistence type="predicted"/>
<comment type="caution">
    <text evidence="2">The sequence shown here is derived from an EMBL/GenBank/DDBJ whole genome shotgun (WGS) entry which is preliminary data.</text>
</comment>
<gene>
    <name evidence="2" type="ORF">B7R76_01350</name>
</gene>
<keyword evidence="1" id="KW-0812">Transmembrane</keyword>
<evidence type="ECO:0000313" key="3">
    <source>
        <dbReference type="Proteomes" id="UP000236394"/>
    </source>
</evidence>
<evidence type="ECO:0000313" key="2">
    <source>
        <dbReference type="EMBL" id="PNH19559.1"/>
    </source>
</evidence>